<keyword evidence="2" id="KW-0175">Coiled coil</keyword>
<keyword evidence="3" id="KW-0812">Transmembrane</keyword>
<dbReference type="InterPro" id="IPR000668">
    <property type="entry name" value="Peptidase_C1A_C"/>
</dbReference>
<dbReference type="SUPFAM" id="SSF54001">
    <property type="entry name" value="Cysteine proteinases"/>
    <property type="match status" value="1"/>
</dbReference>
<dbReference type="GO" id="GO:0006508">
    <property type="term" value="P:proteolysis"/>
    <property type="evidence" value="ECO:0007669"/>
    <property type="project" value="InterPro"/>
</dbReference>
<keyword evidence="3" id="KW-0472">Membrane</keyword>
<evidence type="ECO:0000256" key="1">
    <source>
        <dbReference type="ARBA" id="ARBA00008455"/>
    </source>
</evidence>
<evidence type="ECO:0000259" key="4">
    <source>
        <dbReference type="SMART" id="SM00645"/>
    </source>
</evidence>
<gene>
    <name evidence="5" type="ORF">ERX46_05350</name>
</gene>
<name>A0A4Q4KN13_9FLAO</name>
<feature type="transmembrane region" description="Helical" evidence="3">
    <location>
        <begin position="769"/>
        <end position="789"/>
    </location>
</feature>
<comment type="caution">
    <text evidence="5">The sequence shown here is derived from an EMBL/GenBank/DDBJ whole genome shotgun (WGS) entry which is preliminary data.</text>
</comment>
<dbReference type="AlphaFoldDB" id="A0A4Q4KN13"/>
<dbReference type="Pfam" id="PF00112">
    <property type="entry name" value="Peptidase_C1"/>
    <property type="match status" value="1"/>
</dbReference>
<dbReference type="PANTHER" id="PTHR12411">
    <property type="entry name" value="CYSTEINE PROTEASE FAMILY C1-RELATED"/>
    <property type="match status" value="1"/>
</dbReference>
<protein>
    <recommendedName>
        <fullName evidence="4">Peptidase C1A papain C-terminal domain-containing protein</fullName>
    </recommendedName>
</protein>
<proteinExistence type="inferred from homology"/>
<evidence type="ECO:0000313" key="6">
    <source>
        <dbReference type="Proteomes" id="UP000293952"/>
    </source>
</evidence>
<dbReference type="SMART" id="SM00645">
    <property type="entry name" value="Pept_C1"/>
    <property type="match status" value="1"/>
</dbReference>
<feature type="transmembrane region" description="Helical" evidence="3">
    <location>
        <begin position="795"/>
        <end position="813"/>
    </location>
</feature>
<dbReference type="InterPro" id="IPR038765">
    <property type="entry name" value="Papain-like_cys_pep_sf"/>
</dbReference>
<dbReference type="Proteomes" id="UP000293952">
    <property type="component" value="Unassembled WGS sequence"/>
</dbReference>
<dbReference type="PROSITE" id="PS00639">
    <property type="entry name" value="THIOL_PROTEASE_HIS"/>
    <property type="match status" value="1"/>
</dbReference>
<organism evidence="5 6">
    <name type="scientific">Brumimicrobium glaciale</name>
    <dbReference type="NCBI Taxonomy" id="200475"/>
    <lineage>
        <taxon>Bacteria</taxon>
        <taxon>Pseudomonadati</taxon>
        <taxon>Bacteroidota</taxon>
        <taxon>Flavobacteriia</taxon>
        <taxon>Flavobacteriales</taxon>
        <taxon>Crocinitomicaceae</taxon>
        <taxon>Brumimicrobium</taxon>
    </lineage>
</organism>
<feature type="coiled-coil region" evidence="2">
    <location>
        <begin position="380"/>
        <end position="407"/>
    </location>
</feature>
<dbReference type="InterPro" id="IPR013128">
    <property type="entry name" value="Peptidase_C1A"/>
</dbReference>
<dbReference type="RefSeq" id="WP_130092809.1">
    <property type="nucleotide sequence ID" value="NZ_SETE01000002.1"/>
</dbReference>
<dbReference type="OrthoDB" id="3648721at2"/>
<keyword evidence="6" id="KW-1185">Reference proteome</keyword>
<evidence type="ECO:0000256" key="2">
    <source>
        <dbReference type="SAM" id="Coils"/>
    </source>
</evidence>
<sequence>MPASSIIIGINKQGKELVSMIDLHLNNHENNFYENFILSSAMELKDSIQSLSIIKDGELYQSENVKTWFDSELYGKINRLRNVVDGKVDGDINVNIIISIFDKYSNTQLKVLLEAIKELKEEQQIADVNVKVFVVLYDINRSTNIQEINIHDELLALEQITDEYDSVIRDIYYLDDRNEERVVLNLSSEWLGFAISEFIVFQMICETSGAIMNKSKVFGLGVIHFNELLFRNVVTNTILQFKFKQEGVLDKNGAQLRDISKLCNPFIEKHQNFFTQFLEDFPFSEENSRALTSNSEKYISDFKDKLEELILSRSKTIGESKSLLANLLGESDKEIDGIDWEKERLNIADLEFDIIDYFNGFLNENERVDFFEQKKLKSKISDLIQGIKRDEKNLKKLEDQSFELRSDLNISFDEGIFSVDGQRINASGYIPSKISPSDEFYSYNKVDIPNSLDLSADFTKVKNQGELGSCTAFPITAVYEYYAKRNNKKVDISELFVYYNTRELNGNTDVEVGTSILDAIHSVREKGACTSKLHPYKIDAFMNKPVDEAYSEAQRQLVKSASRIEINENEFKNAIANGHPVIIGLKIFKSFYPKNKSGIIPFPSTNENSYDSHGNHALLIVGYNDEEKLFKLRNSWGEKFGDKGYCYAPYDYITDPEFCQEAFVITEIVDLSFAEFKIENNTSFNFLSDTIIRRKVIREYNLREKRRDLANAKQEHDELAYLNDVNAEKIKDPLFRKELFEKSESNLTQKPVQPAVSDIELKVNKNKPLLIIALGVIISIVSVLFTSFISLTGTLLGVVIGIVILLVGASQLAKKNKMLASENPISNDSKEKEMYTFETADALFEMFEDMNLSLLKRYKAMSSYHSAIKEWQLESEIALNKIEFDSPDFVINVVEKEPLLKYLVSEEKKFLQNLPCFTDMFYEKYKQNSDNQNEVFEELESYLSKDINVSIAEILDISIVDYIQGETKYAYFDSAPPLDGLINKTQKISMPFCNLKHSSKSLEIQNYVLHEQINSNEHGKLKEFARHRDAAIKPILTFRKDNSKKYVAIQVAPLDSIQSLVSYDL</sequence>
<dbReference type="GO" id="GO:0008234">
    <property type="term" value="F:cysteine-type peptidase activity"/>
    <property type="evidence" value="ECO:0007669"/>
    <property type="project" value="InterPro"/>
</dbReference>
<dbReference type="InterPro" id="IPR025660">
    <property type="entry name" value="Pept_his_AS"/>
</dbReference>
<evidence type="ECO:0000256" key="3">
    <source>
        <dbReference type="SAM" id="Phobius"/>
    </source>
</evidence>
<comment type="similarity">
    <text evidence="1">Belongs to the peptidase C1 family.</text>
</comment>
<dbReference type="EMBL" id="SETE01000002">
    <property type="protein sequence ID" value="RYM34801.1"/>
    <property type="molecule type" value="Genomic_DNA"/>
</dbReference>
<accession>A0A4Q4KN13</accession>
<dbReference type="CDD" id="cd02619">
    <property type="entry name" value="Peptidase_C1"/>
    <property type="match status" value="1"/>
</dbReference>
<keyword evidence="3" id="KW-1133">Transmembrane helix</keyword>
<evidence type="ECO:0000313" key="5">
    <source>
        <dbReference type="EMBL" id="RYM34801.1"/>
    </source>
</evidence>
<dbReference type="Gene3D" id="3.90.70.10">
    <property type="entry name" value="Cysteine proteinases"/>
    <property type="match status" value="1"/>
</dbReference>
<feature type="domain" description="Peptidase C1A papain C-terminal" evidence="4">
    <location>
        <begin position="448"/>
        <end position="666"/>
    </location>
</feature>
<reference evidence="5 6" key="1">
    <citation type="submission" date="2019-02" db="EMBL/GenBank/DDBJ databases">
        <title>Genome sequence of the sea-ice species Brumimicrobium glaciale.</title>
        <authorList>
            <person name="Bowman J.P."/>
        </authorList>
    </citation>
    <scope>NUCLEOTIDE SEQUENCE [LARGE SCALE GENOMIC DNA]</scope>
    <source>
        <strain evidence="5 6">IC156</strain>
    </source>
</reference>